<organism evidence="3 4">
    <name type="scientific">Vitis vinifera</name>
    <name type="common">Grape</name>
    <dbReference type="NCBI Taxonomy" id="29760"/>
    <lineage>
        <taxon>Eukaryota</taxon>
        <taxon>Viridiplantae</taxon>
        <taxon>Streptophyta</taxon>
        <taxon>Embryophyta</taxon>
        <taxon>Tracheophyta</taxon>
        <taxon>Spermatophyta</taxon>
        <taxon>Magnoliopsida</taxon>
        <taxon>eudicotyledons</taxon>
        <taxon>Gunneridae</taxon>
        <taxon>Pentapetalae</taxon>
        <taxon>rosids</taxon>
        <taxon>Vitales</taxon>
        <taxon>Vitaceae</taxon>
        <taxon>Viteae</taxon>
        <taxon>Vitis</taxon>
    </lineage>
</organism>
<name>A0A438GZS0_VITVI</name>
<dbReference type="AlphaFoldDB" id="A0A438GZS0"/>
<feature type="region of interest" description="Disordered" evidence="2">
    <location>
        <begin position="1"/>
        <end position="26"/>
    </location>
</feature>
<proteinExistence type="predicted"/>
<reference evidence="3 4" key="1">
    <citation type="journal article" date="2018" name="PLoS Genet.">
        <title>Population sequencing reveals clonal diversity and ancestral inbreeding in the grapevine cultivar Chardonnay.</title>
        <authorList>
            <person name="Roach M.J."/>
            <person name="Johnson D.L."/>
            <person name="Bohlmann J."/>
            <person name="van Vuuren H.J."/>
            <person name="Jones S.J."/>
            <person name="Pretorius I.S."/>
            <person name="Schmidt S.A."/>
            <person name="Borneman A.R."/>
        </authorList>
    </citation>
    <scope>NUCLEOTIDE SEQUENCE [LARGE SCALE GENOMIC DNA]</scope>
    <source>
        <strain evidence="4">cv. Chardonnay</strain>
        <tissue evidence="3">Leaf</tissue>
    </source>
</reference>
<sequence length="166" mass="18482">MAPCGTHIKVTNKHREERRKEGETPPACPVHAALLETIPDFQGKPSHAFVACLLSPYSILGLAPCLYDCTSKRAVHISDLKENVEALRGAMVELNNLSEDVKTRVEIAEQQQMIRRREVDGWLNGVEKMVNEVDEILQMVKKKSRRDVSEAVPDGIVGPATRSGRK</sequence>
<keyword evidence="1" id="KW-0175">Coiled coil</keyword>
<dbReference type="EMBL" id="QGNW01000310">
    <property type="protein sequence ID" value="RVW77617.1"/>
    <property type="molecule type" value="Genomic_DNA"/>
</dbReference>
<feature type="region of interest" description="Disordered" evidence="2">
    <location>
        <begin position="144"/>
        <end position="166"/>
    </location>
</feature>
<gene>
    <name evidence="3" type="ORF">CK203_043005</name>
</gene>
<protein>
    <recommendedName>
        <fullName evidence="5">Disease resistance protein</fullName>
    </recommendedName>
</protein>
<evidence type="ECO:0000313" key="3">
    <source>
        <dbReference type="EMBL" id="RVW77617.1"/>
    </source>
</evidence>
<evidence type="ECO:0000256" key="1">
    <source>
        <dbReference type="SAM" id="Coils"/>
    </source>
</evidence>
<dbReference type="Proteomes" id="UP000288805">
    <property type="component" value="Unassembled WGS sequence"/>
</dbReference>
<evidence type="ECO:0000256" key="2">
    <source>
        <dbReference type="SAM" id="MobiDB-lite"/>
    </source>
</evidence>
<comment type="caution">
    <text evidence="3">The sequence shown here is derived from an EMBL/GenBank/DDBJ whole genome shotgun (WGS) entry which is preliminary data.</text>
</comment>
<accession>A0A438GZS0</accession>
<evidence type="ECO:0008006" key="5">
    <source>
        <dbReference type="Google" id="ProtNLM"/>
    </source>
</evidence>
<feature type="compositionally biased region" description="Basic and acidic residues" evidence="2">
    <location>
        <begin position="13"/>
        <end position="23"/>
    </location>
</feature>
<feature type="coiled-coil region" evidence="1">
    <location>
        <begin position="77"/>
        <end position="111"/>
    </location>
</feature>
<evidence type="ECO:0000313" key="4">
    <source>
        <dbReference type="Proteomes" id="UP000288805"/>
    </source>
</evidence>